<dbReference type="PROSITE" id="PS50920">
    <property type="entry name" value="SOLCAR"/>
    <property type="match status" value="3"/>
</dbReference>
<feature type="repeat" description="Solcar" evidence="9">
    <location>
        <begin position="203"/>
        <end position="290"/>
    </location>
</feature>
<name>A0ABN7S7W1_OIKDI</name>
<feature type="repeat" description="Solcar" evidence="9">
    <location>
        <begin position="102"/>
        <end position="195"/>
    </location>
</feature>
<gene>
    <name evidence="11" type="ORF">OKIOD_LOCUS4345</name>
</gene>
<evidence type="ECO:0000256" key="10">
    <source>
        <dbReference type="RuleBase" id="RU000488"/>
    </source>
</evidence>
<evidence type="ECO:0000313" key="11">
    <source>
        <dbReference type="EMBL" id="CAG5090957.1"/>
    </source>
</evidence>
<accession>A0ABN7S7W1</accession>
<comment type="similarity">
    <text evidence="2 10">Belongs to the mitochondrial carrier (TC 2.A.29) family.</text>
</comment>
<proteinExistence type="inferred from homology"/>
<keyword evidence="4 9" id="KW-0812">Transmembrane</keyword>
<feature type="repeat" description="Solcar" evidence="9">
    <location>
        <begin position="4"/>
        <end position="90"/>
    </location>
</feature>
<keyword evidence="6" id="KW-1133">Transmembrane helix</keyword>
<sequence>MSATEFASTFIAGALGGAGCVACGQPFDTVKTKMQTFPELYQKGGFARCMVSIYKTEGLRGLYAGSVGALLTNCAENSILFSARNSTIAGVAFLQKKNKNDLSNVEMAIAGSGAAFFSSIAVCPTEMIKNRMQATAELQKSGKFDFQGRISVTSTVRQILSEGYTAPFRGLVGTWGREMPGYLVLFYSFAFCQNLIAQQTSLSSGFNAALSGGLAGGAYWLCMLPIDVVKSRQQVLSIGSKDPIRFVDCVKDIKRISGLRGFYAGLTPMLIRTIPANGALFSIIDVTTPLIESLFS</sequence>
<dbReference type="PANTHER" id="PTHR45624">
    <property type="entry name" value="MITOCHONDRIAL BASIC AMINO ACIDS TRANSPORTER-RELATED"/>
    <property type="match status" value="1"/>
</dbReference>
<keyword evidence="5" id="KW-0677">Repeat</keyword>
<dbReference type="SUPFAM" id="SSF103506">
    <property type="entry name" value="Mitochondrial carrier"/>
    <property type="match status" value="1"/>
</dbReference>
<keyword evidence="3 10" id="KW-0813">Transport</keyword>
<comment type="subcellular location">
    <subcellularLocation>
        <location evidence="1">Mitochondrion membrane</location>
        <topology evidence="1">Multi-pass membrane protein</topology>
    </subcellularLocation>
</comment>
<keyword evidence="7" id="KW-0496">Mitochondrion</keyword>
<evidence type="ECO:0000313" key="12">
    <source>
        <dbReference type="Proteomes" id="UP001158576"/>
    </source>
</evidence>
<evidence type="ECO:0000256" key="1">
    <source>
        <dbReference type="ARBA" id="ARBA00004225"/>
    </source>
</evidence>
<evidence type="ECO:0000256" key="9">
    <source>
        <dbReference type="PROSITE-ProRule" id="PRU00282"/>
    </source>
</evidence>
<dbReference type="InterPro" id="IPR018108">
    <property type="entry name" value="MCP_transmembrane"/>
</dbReference>
<evidence type="ECO:0000256" key="2">
    <source>
        <dbReference type="ARBA" id="ARBA00006375"/>
    </source>
</evidence>
<dbReference type="Gene3D" id="1.50.40.10">
    <property type="entry name" value="Mitochondrial carrier domain"/>
    <property type="match status" value="1"/>
</dbReference>
<evidence type="ECO:0000256" key="4">
    <source>
        <dbReference type="ARBA" id="ARBA00022692"/>
    </source>
</evidence>
<dbReference type="EMBL" id="OU015568">
    <property type="protein sequence ID" value="CAG5090957.1"/>
    <property type="molecule type" value="Genomic_DNA"/>
</dbReference>
<dbReference type="PANTHER" id="PTHR45624:SF12">
    <property type="entry name" value="MITOCHONDRIAL ORNITHINE TRANSPORTER 1"/>
    <property type="match status" value="1"/>
</dbReference>
<keyword evidence="8 9" id="KW-0472">Membrane</keyword>
<evidence type="ECO:0000256" key="6">
    <source>
        <dbReference type="ARBA" id="ARBA00022989"/>
    </source>
</evidence>
<dbReference type="Proteomes" id="UP001158576">
    <property type="component" value="Chromosome PAR"/>
</dbReference>
<dbReference type="InterPro" id="IPR050567">
    <property type="entry name" value="Mitochondrial_Carrier"/>
</dbReference>
<evidence type="ECO:0000256" key="5">
    <source>
        <dbReference type="ARBA" id="ARBA00022737"/>
    </source>
</evidence>
<evidence type="ECO:0000256" key="8">
    <source>
        <dbReference type="ARBA" id="ARBA00023136"/>
    </source>
</evidence>
<keyword evidence="12" id="KW-1185">Reference proteome</keyword>
<reference evidence="11 12" key="1">
    <citation type="submission" date="2021-04" db="EMBL/GenBank/DDBJ databases">
        <authorList>
            <person name="Bliznina A."/>
        </authorList>
    </citation>
    <scope>NUCLEOTIDE SEQUENCE [LARGE SCALE GENOMIC DNA]</scope>
</reference>
<evidence type="ECO:0000256" key="3">
    <source>
        <dbReference type="ARBA" id="ARBA00022448"/>
    </source>
</evidence>
<dbReference type="Pfam" id="PF00153">
    <property type="entry name" value="Mito_carr"/>
    <property type="match status" value="3"/>
</dbReference>
<protein>
    <submittedName>
        <fullName evidence="11">Oidioi.mRNA.OKI2018_I69.PAR.g12787.t1.cds</fullName>
    </submittedName>
</protein>
<dbReference type="InterPro" id="IPR023395">
    <property type="entry name" value="MCP_dom_sf"/>
</dbReference>
<evidence type="ECO:0000256" key="7">
    <source>
        <dbReference type="ARBA" id="ARBA00023128"/>
    </source>
</evidence>
<organism evidence="11 12">
    <name type="scientific">Oikopleura dioica</name>
    <name type="common">Tunicate</name>
    <dbReference type="NCBI Taxonomy" id="34765"/>
    <lineage>
        <taxon>Eukaryota</taxon>
        <taxon>Metazoa</taxon>
        <taxon>Chordata</taxon>
        <taxon>Tunicata</taxon>
        <taxon>Appendicularia</taxon>
        <taxon>Copelata</taxon>
        <taxon>Oikopleuridae</taxon>
        <taxon>Oikopleura</taxon>
    </lineage>
</organism>